<keyword evidence="2" id="KW-1185">Reference proteome</keyword>
<dbReference type="Proteomes" id="UP000438476">
    <property type="component" value="Unassembled WGS sequence"/>
</dbReference>
<comment type="caution">
    <text evidence="1">The sequence shown here is derived from an EMBL/GenBank/DDBJ whole genome shotgun (WGS) entry which is preliminary data.</text>
</comment>
<reference evidence="1 2" key="1">
    <citation type="submission" date="2019-12" db="EMBL/GenBank/DDBJ databases">
        <title>Genomic-based taxomic classification of the family Erythrobacteraceae.</title>
        <authorList>
            <person name="Xu L."/>
        </authorList>
    </citation>
    <scope>NUCLEOTIDE SEQUENCE [LARGE SCALE GENOMIC DNA]</scope>
    <source>
        <strain evidence="1 2">LMG 29518</strain>
    </source>
</reference>
<proteinExistence type="predicted"/>
<accession>A0A6I4T513</accession>
<name>A0A6I4T513_9SPHN</name>
<protein>
    <recommendedName>
        <fullName evidence="3">DUF2336 domain-containing protein</fullName>
    </recommendedName>
</protein>
<organism evidence="1 2">
    <name type="scientific">Altericroceibacterium endophyticum</name>
    <dbReference type="NCBI Taxonomy" id="1808508"/>
    <lineage>
        <taxon>Bacteria</taxon>
        <taxon>Pseudomonadati</taxon>
        <taxon>Pseudomonadota</taxon>
        <taxon>Alphaproteobacteria</taxon>
        <taxon>Sphingomonadales</taxon>
        <taxon>Erythrobacteraceae</taxon>
        <taxon>Altericroceibacterium</taxon>
    </lineage>
</organism>
<gene>
    <name evidence="1" type="ORF">GRI91_09495</name>
</gene>
<dbReference type="AlphaFoldDB" id="A0A6I4T513"/>
<dbReference type="RefSeq" id="WP_160736445.1">
    <property type="nucleotide sequence ID" value="NZ_WTYT01000004.1"/>
</dbReference>
<evidence type="ECO:0000313" key="2">
    <source>
        <dbReference type="Proteomes" id="UP000438476"/>
    </source>
</evidence>
<evidence type="ECO:0008006" key="3">
    <source>
        <dbReference type="Google" id="ProtNLM"/>
    </source>
</evidence>
<dbReference type="OrthoDB" id="7390251at2"/>
<sequence length="318" mass="34788">MRINEAKQRSAQSFEERLADELARGGALVASSGTVLRHLLANDDYLLFSEEVVARIRGMLTHVARQLLFAEAEGAESVDRADYAQQRQGVLAGQLAQHETLLRHVHALAFESLLITRLAQRHDIDGVVVPLLENCAAAPDDELAGLAMTALAAQARFLQQQKRMELPLSELPGEMFHQAVLTLEEHGDSASAARAASGLRDQFEEGETRFALLAKLVMSMQGAPSDWLSIEKSGLSLFVTLLAIDGGYDRDDVLLACSETQTMRLQLMLRAADMHANDIAAQLRLIHGDSDDDTQIGMLTPDHCRDLLAALAREQNSS</sequence>
<evidence type="ECO:0000313" key="1">
    <source>
        <dbReference type="EMBL" id="MXO65986.1"/>
    </source>
</evidence>
<dbReference type="EMBL" id="WTYT01000004">
    <property type="protein sequence ID" value="MXO65986.1"/>
    <property type="molecule type" value="Genomic_DNA"/>
</dbReference>